<reference evidence="2" key="1">
    <citation type="submission" date="2019-12" db="EMBL/GenBank/DDBJ databases">
        <title>Actinomadura physcomitrii sp. nov., a novel actinomycete isolated from moss [Physcomitrium sphaericum (Ludw) Fuernr].</title>
        <authorList>
            <person name="Zhuang X."/>
        </authorList>
    </citation>
    <scope>NUCLEOTIDE SEQUENCE [LARGE SCALE GENOMIC DNA]</scope>
    <source>
        <strain evidence="2">LD22</strain>
    </source>
</reference>
<feature type="region of interest" description="Disordered" evidence="1">
    <location>
        <begin position="355"/>
        <end position="376"/>
    </location>
</feature>
<evidence type="ECO:0000313" key="3">
    <source>
        <dbReference type="Proteomes" id="UP000462055"/>
    </source>
</evidence>
<feature type="compositionally biased region" description="Low complexity" evidence="1">
    <location>
        <begin position="50"/>
        <end position="60"/>
    </location>
</feature>
<feature type="region of interest" description="Disordered" evidence="1">
    <location>
        <begin position="44"/>
        <end position="65"/>
    </location>
</feature>
<evidence type="ECO:0000256" key="1">
    <source>
        <dbReference type="SAM" id="MobiDB-lite"/>
    </source>
</evidence>
<dbReference type="InterPro" id="IPR050509">
    <property type="entry name" value="CoA-transferase_III"/>
</dbReference>
<keyword evidence="3" id="KW-1185">Reference proteome</keyword>
<protein>
    <submittedName>
        <fullName evidence="2">CoA transferase</fullName>
    </submittedName>
</protein>
<name>A0A6I4MHB0_9ACTN</name>
<sequence length="408" mass="42959">MSGPLARLRVVELAGRGPGPFGAMVLADLGADVVRVARLTDIAAPPPPDAAGAGSPAADAESGTERMIHGRRRIDLVTRGRRSIAADLKHPDGLETVLRLVDEADVLLEGFRPGVAERLGVGPDTCLERNPRLVYARITGWGQDGPYATTPGHDINYVALAGALDPLRRGDGPPAPPLNLLGDYGGGGMLLVTGILSALFERSSSGRGQVVDTAMVDGVALLTTLFHGMRAEGLWSDAPGTNVLDLGAPFYNVYETSDGRYVTVGAGEPQFYGELLRYLGLDELLARQADPSSWPRDKARIAEVFKTRTLDEWCELLEGTNTCFAPVLTLAEAPSHPHNAERGTFTEVGGVVQPSAAPRFSRTPPAATTPPAQAGEHTAEVLLDWGFGRAEVDALLDAGAVGQAPVAK</sequence>
<dbReference type="PANTHER" id="PTHR48228:SF5">
    <property type="entry name" value="ALPHA-METHYLACYL-COA RACEMASE"/>
    <property type="match status" value="1"/>
</dbReference>
<dbReference type="RefSeq" id="WP_151596079.1">
    <property type="nucleotide sequence ID" value="NZ_WBMS02000020.1"/>
</dbReference>
<feature type="compositionally biased region" description="Low complexity" evidence="1">
    <location>
        <begin position="355"/>
        <end position="374"/>
    </location>
</feature>
<dbReference type="Pfam" id="PF02515">
    <property type="entry name" value="CoA_transf_3"/>
    <property type="match status" value="1"/>
</dbReference>
<keyword evidence="2" id="KW-0808">Transferase</keyword>
<dbReference type="GO" id="GO:0016740">
    <property type="term" value="F:transferase activity"/>
    <property type="evidence" value="ECO:0007669"/>
    <property type="project" value="UniProtKB-KW"/>
</dbReference>
<dbReference type="InterPro" id="IPR023606">
    <property type="entry name" value="CoA-Trfase_III_dom_1_sf"/>
</dbReference>
<gene>
    <name evidence="2" type="ORF">F8568_024755</name>
</gene>
<accession>A0A6I4MHB0</accession>
<dbReference type="InterPro" id="IPR044855">
    <property type="entry name" value="CoA-Trfase_III_dom3_sf"/>
</dbReference>
<dbReference type="SUPFAM" id="SSF89796">
    <property type="entry name" value="CoA-transferase family III (CaiB/BaiF)"/>
    <property type="match status" value="1"/>
</dbReference>
<organism evidence="2 3">
    <name type="scientific">Actinomadura physcomitrii</name>
    <dbReference type="NCBI Taxonomy" id="2650748"/>
    <lineage>
        <taxon>Bacteria</taxon>
        <taxon>Bacillati</taxon>
        <taxon>Actinomycetota</taxon>
        <taxon>Actinomycetes</taxon>
        <taxon>Streptosporangiales</taxon>
        <taxon>Thermomonosporaceae</taxon>
        <taxon>Actinomadura</taxon>
    </lineage>
</organism>
<dbReference type="Proteomes" id="UP000462055">
    <property type="component" value="Unassembled WGS sequence"/>
</dbReference>
<dbReference type="AlphaFoldDB" id="A0A6I4MHB0"/>
<evidence type="ECO:0000313" key="2">
    <source>
        <dbReference type="EMBL" id="MWA03534.1"/>
    </source>
</evidence>
<dbReference type="PANTHER" id="PTHR48228">
    <property type="entry name" value="SUCCINYL-COA--D-CITRAMALATE COA-TRANSFERASE"/>
    <property type="match status" value="1"/>
</dbReference>
<dbReference type="EMBL" id="WBMS02000020">
    <property type="protein sequence ID" value="MWA03534.1"/>
    <property type="molecule type" value="Genomic_DNA"/>
</dbReference>
<dbReference type="Gene3D" id="3.40.50.10540">
    <property type="entry name" value="Crotonobetainyl-coa:carnitine coa-transferase, domain 1"/>
    <property type="match status" value="1"/>
</dbReference>
<dbReference type="InterPro" id="IPR003673">
    <property type="entry name" value="CoA-Trfase_fam_III"/>
</dbReference>
<proteinExistence type="predicted"/>
<dbReference type="Gene3D" id="3.30.1540.10">
    <property type="entry name" value="formyl-coa transferase, domain 3"/>
    <property type="match status" value="1"/>
</dbReference>
<comment type="caution">
    <text evidence="2">The sequence shown here is derived from an EMBL/GenBank/DDBJ whole genome shotgun (WGS) entry which is preliminary data.</text>
</comment>